<comment type="caution">
    <text evidence="1">The sequence shown here is derived from an EMBL/GenBank/DDBJ whole genome shotgun (WGS) entry which is preliminary data.</text>
</comment>
<dbReference type="AlphaFoldDB" id="A0AAV8X4P9"/>
<sequence>MELESTILYKAVASNFDYRQLPFCRGHLRKSTAINSIYHIFSSNFF</sequence>
<keyword evidence="2" id="KW-1185">Reference proteome</keyword>
<protein>
    <submittedName>
        <fullName evidence="1">Uncharacterized protein</fullName>
    </submittedName>
</protein>
<reference evidence="1" key="1">
    <citation type="journal article" date="2023" name="Insect Mol. Biol.">
        <title>Genome sequencing provides insights into the evolution of gene families encoding plant cell wall-degrading enzymes in longhorned beetles.</title>
        <authorList>
            <person name="Shin N.R."/>
            <person name="Okamura Y."/>
            <person name="Kirsch R."/>
            <person name="Pauchet Y."/>
        </authorList>
    </citation>
    <scope>NUCLEOTIDE SEQUENCE</scope>
    <source>
        <strain evidence="1">AMC_N1</strain>
    </source>
</reference>
<proteinExistence type="predicted"/>
<dbReference type="Proteomes" id="UP001162162">
    <property type="component" value="Unassembled WGS sequence"/>
</dbReference>
<dbReference type="EMBL" id="JAPWTK010001230">
    <property type="protein sequence ID" value="KAJ8933388.1"/>
    <property type="molecule type" value="Genomic_DNA"/>
</dbReference>
<gene>
    <name evidence="1" type="ORF">NQ318_015390</name>
</gene>
<accession>A0AAV8X4P9</accession>
<organism evidence="1 2">
    <name type="scientific">Aromia moschata</name>
    <dbReference type="NCBI Taxonomy" id="1265417"/>
    <lineage>
        <taxon>Eukaryota</taxon>
        <taxon>Metazoa</taxon>
        <taxon>Ecdysozoa</taxon>
        <taxon>Arthropoda</taxon>
        <taxon>Hexapoda</taxon>
        <taxon>Insecta</taxon>
        <taxon>Pterygota</taxon>
        <taxon>Neoptera</taxon>
        <taxon>Endopterygota</taxon>
        <taxon>Coleoptera</taxon>
        <taxon>Polyphaga</taxon>
        <taxon>Cucujiformia</taxon>
        <taxon>Chrysomeloidea</taxon>
        <taxon>Cerambycidae</taxon>
        <taxon>Cerambycinae</taxon>
        <taxon>Callichromatini</taxon>
        <taxon>Aromia</taxon>
    </lineage>
</organism>
<evidence type="ECO:0000313" key="2">
    <source>
        <dbReference type="Proteomes" id="UP001162162"/>
    </source>
</evidence>
<evidence type="ECO:0000313" key="1">
    <source>
        <dbReference type="EMBL" id="KAJ8933388.1"/>
    </source>
</evidence>
<name>A0AAV8X4P9_9CUCU</name>